<sequence>MAKRKRGITYYLRIDFHTLQGKITGAFLSIALIATIMLVFNSYEWKKLVELNTHIAASVSRAKFYALDIRANAEKVHRLSLQYFATDDAGLAKEITTHLEQAQALSDSLFVIGELLKEREQNQYVREFLKEAQAVQLTQHDAIQRKDAAPLEEAIYQKALIDLASMQHLLAQHLDTIEKDALQYIERRMEIIPYLLWGQYLIAFLVSGIISSFLIINILKRIKILKTYIRELAAGALPKRLNPTKDELNTIVTALNELTDNLETITEFSKEVGKGNFNTEITVFNNENTLGESLANMRESLKRVGEKERNRTKINEGLAKFAELQRVHNDNIEELTDAVVSELVKYLNVNQGGIFVVEQEDGQAPYLQLSSSYAFERKKFITKRLEIGQGLVGQAFLEKEQIYLKEIPEDYVKITSGLGTSTPNFLLIVPMIYNDMVVGVIELASFQEFDHSQIEFVNKIASSIAASVSSVKINQETRKLLRESQLATEQLRAQEEEMRQNAEELEATQEEIHRQMRESNQQKEMFSSLLDNVEAIIYRSDYNQNWRKIYVNQTVEKLTGLRVSDLLEGRSSLMQAVHPEDLANLNAETANAVKQKKNFEVSYRLKMANGDYASVRDYGKIVFDGKGQVAFIDGVIQVIKG</sequence>
<evidence type="ECO:0000256" key="7">
    <source>
        <dbReference type="SAM" id="Phobius"/>
    </source>
</evidence>
<protein>
    <recommendedName>
        <fullName evidence="2">histidine kinase</fullName>
        <ecNumber evidence="2">2.7.13.3</ecNumber>
    </recommendedName>
</protein>
<dbReference type="Pfam" id="PF00672">
    <property type="entry name" value="HAMP"/>
    <property type="match status" value="1"/>
</dbReference>
<dbReference type="Pfam" id="PF13185">
    <property type="entry name" value="GAF_2"/>
    <property type="match status" value="1"/>
</dbReference>
<feature type="transmembrane region" description="Helical" evidence="7">
    <location>
        <begin position="197"/>
        <end position="219"/>
    </location>
</feature>
<feature type="domain" description="HAMP" evidence="9">
    <location>
        <begin position="216"/>
        <end position="267"/>
    </location>
</feature>
<reference evidence="10" key="1">
    <citation type="submission" date="2023-06" db="EMBL/GenBank/DDBJ databases">
        <title>Cytophagales bacterium Strain LB-30, isolated from soil.</title>
        <authorList>
            <person name="Liu B."/>
        </authorList>
    </citation>
    <scope>NUCLEOTIDE SEQUENCE</scope>
    <source>
        <strain evidence="10">LB-30</strain>
    </source>
</reference>
<keyword evidence="5" id="KW-0418">Kinase</keyword>
<organism evidence="10 11">
    <name type="scientific">Shiella aurantiaca</name>
    <dbReference type="NCBI Taxonomy" id="3058365"/>
    <lineage>
        <taxon>Bacteria</taxon>
        <taxon>Pseudomonadati</taxon>
        <taxon>Bacteroidota</taxon>
        <taxon>Cytophagia</taxon>
        <taxon>Cytophagales</taxon>
        <taxon>Shiellaceae</taxon>
        <taxon>Shiella</taxon>
    </lineage>
</organism>
<feature type="transmembrane region" description="Helical" evidence="7">
    <location>
        <begin position="21"/>
        <end position="40"/>
    </location>
</feature>
<evidence type="ECO:0000259" key="9">
    <source>
        <dbReference type="PROSITE" id="PS50885"/>
    </source>
</evidence>
<keyword evidence="3" id="KW-0597">Phosphoprotein</keyword>
<evidence type="ECO:0000256" key="4">
    <source>
        <dbReference type="ARBA" id="ARBA00022679"/>
    </source>
</evidence>
<dbReference type="Gene3D" id="6.10.340.10">
    <property type="match status" value="1"/>
</dbReference>
<name>A0ABT8F4L2_9BACT</name>
<dbReference type="CDD" id="cd06225">
    <property type="entry name" value="HAMP"/>
    <property type="match status" value="1"/>
</dbReference>
<keyword evidence="6" id="KW-0175">Coiled coil</keyword>
<dbReference type="InterPro" id="IPR003018">
    <property type="entry name" value="GAF"/>
</dbReference>
<dbReference type="InterPro" id="IPR013655">
    <property type="entry name" value="PAS_fold_3"/>
</dbReference>
<evidence type="ECO:0000256" key="1">
    <source>
        <dbReference type="ARBA" id="ARBA00000085"/>
    </source>
</evidence>
<dbReference type="Proteomes" id="UP001168552">
    <property type="component" value="Unassembled WGS sequence"/>
</dbReference>
<evidence type="ECO:0000313" key="10">
    <source>
        <dbReference type="EMBL" id="MDN4165323.1"/>
    </source>
</evidence>
<dbReference type="SMART" id="SM00065">
    <property type="entry name" value="GAF"/>
    <property type="match status" value="1"/>
</dbReference>
<keyword evidence="11" id="KW-1185">Reference proteome</keyword>
<evidence type="ECO:0000313" key="11">
    <source>
        <dbReference type="Proteomes" id="UP001168552"/>
    </source>
</evidence>
<dbReference type="SMART" id="SM00304">
    <property type="entry name" value="HAMP"/>
    <property type="match status" value="1"/>
</dbReference>
<dbReference type="PROSITE" id="PS50885">
    <property type="entry name" value="HAMP"/>
    <property type="match status" value="1"/>
</dbReference>
<proteinExistence type="predicted"/>
<keyword evidence="7" id="KW-1133">Transmembrane helix</keyword>
<dbReference type="RefSeq" id="WP_320003848.1">
    <property type="nucleotide sequence ID" value="NZ_JAUHJS010000003.1"/>
</dbReference>
<dbReference type="EC" id="2.7.13.3" evidence="2"/>
<dbReference type="InterPro" id="IPR003660">
    <property type="entry name" value="HAMP_dom"/>
</dbReference>
<evidence type="ECO:0000256" key="6">
    <source>
        <dbReference type="SAM" id="Coils"/>
    </source>
</evidence>
<dbReference type="InterPro" id="IPR035965">
    <property type="entry name" value="PAS-like_dom_sf"/>
</dbReference>
<dbReference type="SUPFAM" id="SSF55781">
    <property type="entry name" value="GAF domain-like"/>
    <property type="match status" value="1"/>
</dbReference>
<dbReference type="PANTHER" id="PTHR43304">
    <property type="entry name" value="PHYTOCHROME-LIKE PROTEIN CPH1"/>
    <property type="match status" value="1"/>
</dbReference>
<comment type="catalytic activity">
    <reaction evidence="1">
        <text>ATP + protein L-histidine = ADP + protein N-phospho-L-histidine.</text>
        <dbReference type="EC" id="2.7.13.3"/>
    </reaction>
</comment>
<dbReference type="PROSITE" id="PS50112">
    <property type="entry name" value="PAS"/>
    <property type="match status" value="1"/>
</dbReference>
<evidence type="ECO:0000256" key="3">
    <source>
        <dbReference type="ARBA" id="ARBA00022553"/>
    </source>
</evidence>
<comment type="caution">
    <text evidence="10">The sequence shown here is derived from an EMBL/GenBank/DDBJ whole genome shotgun (WGS) entry which is preliminary data.</text>
</comment>
<dbReference type="CDD" id="cd00130">
    <property type="entry name" value="PAS"/>
    <property type="match status" value="1"/>
</dbReference>
<dbReference type="PANTHER" id="PTHR43304:SF1">
    <property type="entry name" value="PAC DOMAIN-CONTAINING PROTEIN"/>
    <property type="match status" value="1"/>
</dbReference>
<dbReference type="InterPro" id="IPR029016">
    <property type="entry name" value="GAF-like_dom_sf"/>
</dbReference>
<feature type="domain" description="PAS" evidence="8">
    <location>
        <begin position="522"/>
        <end position="596"/>
    </location>
</feature>
<keyword evidence="7" id="KW-0812">Transmembrane</keyword>
<dbReference type="SMART" id="SM00091">
    <property type="entry name" value="PAS"/>
    <property type="match status" value="1"/>
</dbReference>
<evidence type="ECO:0000256" key="5">
    <source>
        <dbReference type="ARBA" id="ARBA00022777"/>
    </source>
</evidence>
<dbReference type="SUPFAM" id="SSF55785">
    <property type="entry name" value="PYP-like sensor domain (PAS domain)"/>
    <property type="match status" value="1"/>
</dbReference>
<dbReference type="Gene3D" id="3.30.450.20">
    <property type="entry name" value="PAS domain"/>
    <property type="match status" value="1"/>
</dbReference>
<evidence type="ECO:0000256" key="2">
    <source>
        <dbReference type="ARBA" id="ARBA00012438"/>
    </source>
</evidence>
<accession>A0ABT8F4L2</accession>
<keyword evidence="7" id="KW-0472">Membrane</keyword>
<dbReference type="InterPro" id="IPR052162">
    <property type="entry name" value="Sensor_kinase/Photoreceptor"/>
</dbReference>
<gene>
    <name evidence="10" type="ORF">QWY31_07410</name>
</gene>
<evidence type="ECO:0000259" key="8">
    <source>
        <dbReference type="PROSITE" id="PS50112"/>
    </source>
</evidence>
<dbReference type="Gene3D" id="3.30.450.40">
    <property type="match status" value="1"/>
</dbReference>
<feature type="coiled-coil region" evidence="6">
    <location>
        <begin position="477"/>
        <end position="525"/>
    </location>
</feature>
<dbReference type="InterPro" id="IPR000014">
    <property type="entry name" value="PAS"/>
</dbReference>
<dbReference type="Pfam" id="PF08447">
    <property type="entry name" value="PAS_3"/>
    <property type="match status" value="1"/>
</dbReference>
<keyword evidence="4" id="KW-0808">Transferase</keyword>
<dbReference type="EMBL" id="JAUHJS010000003">
    <property type="protein sequence ID" value="MDN4165323.1"/>
    <property type="molecule type" value="Genomic_DNA"/>
</dbReference>